<keyword evidence="4" id="KW-1185">Reference proteome</keyword>
<feature type="transmembrane region" description="Helical" evidence="1">
    <location>
        <begin position="208"/>
        <end position="231"/>
    </location>
</feature>
<dbReference type="RefSeq" id="WP_093227360.1">
    <property type="nucleotide sequence ID" value="NZ_FORR01000001.1"/>
</dbReference>
<evidence type="ECO:0000256" key="1">
    <source>
        <dbReference type="SAM" id="Phobius"/>
    </source>
</evidence>
<feature type="transmembrane region" description="Helical" evidence="1">
    <location>
        <begin position="6"/>
        <end position="25"/>
    </location>
</feature>
<dbReference type="Pfam" id="PF02517">
    <property type="entry name" value="Rce1-like"/>
    <property type="match status" value="1"/>
</dbReference>
<evidence type="ECO:0000313" key="3">
    <source>
        <dbReference type="EMBL" id="SFI67090.1"/>
    </source>
</evidence>
<name>A0A1I3K460_9BACL</name>
<gene>
    <name evidence="3" type="ORF">SAMN05421852_101318</name>
</gene>
<dbReference type="EMBL" id="FORR01000001">
    <property type="protein sequence ID" value="SFI67090.1"/>
    <property type="molecule type" value="Genomic_DNA"/>
</dbReference>
<keyword evidence="1" id="KW-1133">Transmembrane helix</keyword>
<evidence type="ECO:0000313" key="4">
    <source>
        <dbReference type="Proteomes" id="UP000199545"/>
    </source>
</evidence>
<dbReference type="OrthoDB" id="2986398at2"/>
<feature type="transmembrane region" description="Helical" evidence="1">
    <location>
        <begin position="45"/>
        <end position="67"/>
    </location>
</feature>
<dbReference type="STRING" id="46223.SAMN05421852_101318"/>
<accession>A0A1I3K460</accession>
<feature type="transmembrane region" description="Helical" evidence="1">
    <location>
        <begin position="285"/>
        <end position="314"/>
    </location>
</feature>
<protein>
    <recommendedName>
        <fullName evidence="2">CAAX prenyl protease 2/Lysostaphin resistance protein A-like domain-containing protein</fullName>
    </recommendedName>
</protein>
<keyword evidence="1" id="KW-0472">Membrane</keyword>
<feature type="domain" description="CAAX prenyl protease 2/Lysostaphin resistance protein A-like" evidence="2">
    <location>
        <begin position="256"/>
        <end position="335"/>
    </location>
</feature>
<feature type="transmembrane region" description="Helical" evidence="1">
    <location>
        <begin position="87"/>
        <end position="108"/>
    </location>
</feature>
<dbReference type="GO" id="GO:0080120">
    <property type="term" value="P:CAAX-box protein maturation"/>
    <property type="evidence" value="ECO:0007669"/>
    <property type="project" value="UniProtKB-ARBA"/>
</dbReference>
<feature type="transmembrane region" description="Helical" evidence="1">
    <location>
        <begin position="168"/>
        <end position="187"/>
    </location>
</feature>
<keyword evidence="1" id="KW-0812">Transmembrane</keyword>
<evidence type="ECO:0000259" key="2">
    <source>
        <dbReference type="Pfam" id="PF02517"/>
    </source>
</evidence>
<dbReference type="Proteomes" id="UP000199545">
    <property type="component" value="Unassembled WGS sequence"/>
</dbReference>
<sequence length="344" mass="38094">MSNITQPIWETLFTFTPFLLLFYLVNLSEKNRESNPNKGETLAIVLYVLIGAIYGLLFLIGLANQLFSMLPAEVFEKIATNLPIKQSSLSFMGLGIWISSLLAMLTFIPAVRKGIARLIPIDPFHRVHTIALSLSMTIFIQLFFYLGIGLETLSQIEPVQSLGSTLSSIWSQDLLFVLISFVGVGWLTRRNSKETIKRLGLEKPTLQIILLALLIGVCFSYLAQLLEFIAVKAGITGDPHVNKLTEKMLGPLFTSTIGILTLGLAAALGEELIFRGALQPRFGLVYTAILFTFTHANYGFSLSTFIVLVFALALGLLRKYYHTTFTMIVHATYNISLVVLPPIG</sequence>
<organism evidence="3 4">
    <name type="scientific">Thermoflavimicrobium dichotomicum</name>
    <dbReference type="NCBI Taxonomy" id="46223"/>
    <lineage>
        <taxon>Bacteria</taxon>
        <taxon>Bacillati</taxon>
        <taxon>Bacillota</taxon>
        <taxon>Bacilli</taxon>
        <taxon>Bacillales</taxon>
        <taxon>Thermoactinomycetaceae</taxon>
        <taxon>Thermoflavimicrobium</taxon>
    </lineage>
</organism>
<dbReference type="GO" id="GO:0004175">
    <property type="term" value="F:endopeptidase activity"/>
    <property type="evidence" value="ECO:0007669"/>
    <property type="project" value="UniProtKB-ARBA"/>
</dbReference>
<reference evidence="3 4" key="1">
    <citation type="submission" date="2016-10" db="EMBL/GenBank/DDBJ databases">
        <authorList>
            <person name="de Groot N.N."/>
        </authorList>
    </citation>
    <scope>NUCLEOTIDE SEQUENCE [LARGE SCALE GENOMIC DNA]</scope>
    <source>
        <strain evidence="3 4">DSM 44778</strain>
    </source>
</reference>
<dbReference type="InterPro" id="IPR003675">
    <property type="entry name" value="Rce1/LyrA-like_dom"/>
</dbReference>
<feature type="transmembrane region" description="Helical" evidence="1">
    <location>
        <begin position="129"/>
        <end position="148"/>
    </location>
</feature>
<feature type="transmembrane region" description="Helical" evidence="1">
    <location>
        <begin position="251"/>
        <end position="273"/>
    </location>
</feature>
<proteinExistence type="predicted"/>
<dbReference type="AlphaFoldDB" id="A0A1I3K460"/>